<dbReference type="PANTHER" id="PTHR37096:SF1">
    <property type="entry name" value="AAA+ ATPASE DOMAIN-CONTAINING PROTEIN"/>
    <property type="match status" value="1"/>
</dbReference>
<reference evidence="1 2" key="1">
    <citation type="submission" date="2017-12" db="EMBL/GenBank/DDBJ databases">
        <title>Gene loss provides genomic basis for host adaptation in cereal stripe rust fungi.</title>
        <authorList>
            <person name="Xia C."/>
        </authorList>
    </citation>
    <scope>NUCLEOTIDE SEQUENCE [LARGE SCALE GENOMIC DNA]</scope>
    <source>
        <strain evidence="1 2">93TX-2</strain>
    </source>
</reference>
<dbReference type="OrthoDB" id="2150628at2759"/>
<sequence>YLNLDTINSSGVPPVQIFNELTRRLKSWSLLHGQRPPILIVDEVHSFKRATDEGLLEGKQCAFIDTVAAKDHHTCSLNINPIDYHSIVLGDLSREEAHLYFLNVVENHPHLSQQKKDTLRSVEFDIPFKLTGGRIPLIQEYVQQVYPCNFRVVQHATTVMRGDFHAEAQDLRPKREAVEISNLLINSSSGYLTHSSVPDKFGSKVIEAMIARNFLHYRPLFIFPMRDLVPTPSKGVVTAPSVAALRALEGTDINR</sequence>
<name>A0A2S4W319_9BASI</name>
<gene>
    <name evidence="1" type="ORF">PSHT_06835</name>
</gene>
<dbReference type="InterPro" id="IPR051667">
    <property type="entry name" value="Archaeal_ATPase_domain"/>
</dbReference>
<dbReference type="VEuPathDB" id="FungiDB:PSHT_06835"/>
<dbReference type="EMBL" id="PKSM01000081">
    <property type="protein sequence ID" value="POW16171.1"/>
    <property type="molecule type" value="Genomic_DNA"/>
</dbReference>
<evidence type="ECO:0000313" key="1">
    <source>
        <dbReference type="EMBL" id="POW16171.1"/>
    </source>
</evidence>
<organism evidence="1 2">
    <name type="scientific">Puccinia striiformis</name>
    <dbReference type="NCBI Taxonomy" id="27350"/>
    <lineage>
        <taxon>Eukaryota</taxon>
        <taxon>Fungi</taxon>
        <taxon>Dikarya</taxon>
        <taxon>Basidiomycota</taxon>
        <taxon>Pucciniomycotina</taxon>
        <taxon>Pucciniomycetes</taxon>
        <taxon>Pucciniales</taxon>
        <taxon>Pucciniaceae</taxon>
        <taxon>Puccinia</taxon>
    </lineage>
</organism>
<reference evidence="2" key="3">
    <citation type="journal article" date="2018" name="Mol. Plant Microbe Interact.">
        <title>Genome sequence resources for the wheat stripe rust pathogen (Puccinia striiformis f. sp. tritici) and the barley stripe rust pathogen (Puccinia striiformis f. sp. hordei).</title>
        <authorList>
            <person name="Xia C."/>
            <person name="Wang M."/>
            <person name="Yin C."/>
            <person name="Cornejo O.E."/>
            <person name="Hulbert S.H."/>
            <person name="Chen X."/>
        </authorList>
    </citation>
    <scope>NUCLEOTIDE SEQUENCE [LARGE SCALE GENOMIC DNA]</scope>
    <source>
        <strain evidence="2">93TX-2</strain>
    </source>
</reference>
<dbReference type="AlphaFoldDB" id="A0A2S4W319"/>
<reference evidence="2" key="2">
    <citation type="journal article" date="2018" name="BMC Genomics">
        <title>Genomic insights into host adaptation between the wheat stripe rust pathogen (Puccinia striiformis f. sp. tritici) and the barley stripe rust pathogen (Puccinia striiformis f. sp. hordei).</title>
        <authorList>
            <person name="Xia C."/>
            <person name="Wang M."/>
            <person name="Yin C."/>
            <person name="Cornejo O.E."/>
            <person name="Hulbert S.H."/>
            <person name="Chen X."/>
        </authorList>
    </citation>
    <scope>NUCLEOTIDE SEQUENCE [LARGE SCALE GENOMIC DNA]</scope>
    <source>
        <strain evidence="2">93TX-2</strain>
    </source>
</reference>
<proteinExistence type="predicted"/>
<protein>
    <submittedName>
        <fullName evidence="1">Uncharacterized protein</fullName>
    </submittedName>
</protein>
<comment type="caution">
    <text evidence="1">The sequence shown here is derived from an EMBL/GenBank/DDBJ whole genome shotgun (WGS) entry which is preliminary data.</text>
</comment>
<keyword evidence="2" id="KW-1185">Reference proteome</keyword>
<dbReference type="Proteomes" id="UP000238274">
    <property type="component" value="Unassembled WGS sequence"/>
</dbReference>
<dbReference type="PANTHER" id="PTHR37096">
    <property type="entry name" value="YALI0E33429P"/>
    <property type="match status" value="1"/>
</dbReference>
<feature type="non-terminal residue" evidence="1">
    <location>
        <position position="1"/>
    </location>
</feature>
<dbReference type="VEuPathDB" id="FungiDB:PSTT_16661"/>
<evidence type="ECO:0000313" key="2">
    <source>
        <dbReference type="Proteomes" id="UP000238274"/>
    </source>
</evidence>
<feature type="non-terminal residue" evidence="1">
    <location>
        <position position="255"/>
    </location>
</feature>
<accession>A0A2S4W319</accession>